<evidence type="ECO:0000313" key="3">
    <source>
        <dbReference type="Proteomes" id="UP001177003"/>
    </source>
</evidence>
<proteinExistence type="predicted"/>
<accession>A0AA35Z3R1</accession>
<dbReference type="Proteomes" id="UP001177003">
    <property type="component" value="Chromosome 5"/>
</dbReference>
<organism evidence="2 3">
    <name type="scientific">Lactuca saligna</name>
    <name type="common">Willowleaf lettuce</name>
    <dbReference type="NCBI Taxonomy" id="75948"/>
    <lineage>
        <taxon>Eukaryota</taxon>
        <taxon>Viridiplantae</taxon>
        <taxon>Streptophyta</taxon>
        <taxon>Embryophyta</taxon>
        <taxon>Tracheophyta</taxon>
        <taxon>Spermatophyta</taxon>
        <taxon>Magnoliopsida</taxon>
        <taxon>eudicotyledons</taxon>
        <taxon>Gunneridae</taxon>
        <taxon>Pentapetalae</taxon>
        <taxon>asterids</taxon>
        <taxon>campanulids</taxon>
        <taxon>Asterales</taxon>
        <taxon>Asteraceae</taxon>
        <taxon>Cichorioideae</taxon>
        <taxon>Cichorieae</taxon>
        <taxon>Lactucinae</taxon>
        <taxon>Lactuca</taxon>
    </lineage>
</organism>
<feature type="compositionally biased region" description="Acidic residues" evidence="1">
    <location>
        <begin position="43"/>
        <end position="53"/>
    </location>
</feature>
<feature type="region of interest" description="Disordered" evidence="1">
    <location>
        <begin position="35"/>
        <end position="56"/>
    </location>
</feature>
<dbReference type="AlphaFoldDB" id="A0AA35Z3R1"/>
<protein>
    <submittedName>
        <fullName evidence="2">Uncharacterized protein</fullName>
    </submittedName>
</protein>
<reference evidence="2" key="1">
    <citation type="submission" date="2023-04" db="EMBL/GenBank/DDBJ databases">
        <authorList>
            <person name="Vijverberg K."/>
            <person name="Xiong W."/>
            <person name="Schranz E."/>
        </authorList>
    </citation>
    <scope>NUCLEOTIDE SEQUENCE</scope>
</reference>
<dbReference type="EMBL" id="OX465081">
    <property type="protein sequence ID" value="CAI9285353.1"/>
    <property type="molecule type" value="Genomic_DNA"/>
</dbReference>
<evidence type="ECO:0000256" key="1">
    <source>
        <dbReference type="SAM" id="MobiDB-lite"/>
    </source>
</evidence>
<evidence type="ECO:0000313" key="2">
    <source>
        <dbReference type="EMBL" id="CAI9285353.1"/>
    </source>
</evidence>
<keyword evidence="3" id="KW-1185">Reference proteome</keyword>
<gene>
    <name evidence="2" type="ORF">LSALG_LOCUS24825</name>
</gene>
<name>A0AA35Z3R1_LACSI</name>
<sequence>MKLNELLSERVVVKSCVSDVNSLLSNIVEGNVASGSRGKEKVIEDEEEEEDENEKLKHKACDVILDENMRIAREAEENEKAEREAQTTLAGKKLLFPPWSLEPISNEALDNLRLHWLEPITSFELKNTLDLQLDFPITKKQSYFVVLM</sequence>